<proteinExistence type="predicted"/>
<keyword evidence="1" id="KW-0812">Transmembrane</keyword>
<feature type="domain" description="YutG/PgpA" evidence="2">
    <location>
        <begin position="9"/>
        <end position="60"/>
    </location>
</feature>
<dbReference type="Pfam" id="PF04608">
    <property type="entry name" value="PgpA"/>
    <property type="match status" value="1"/>
</dbReference>
<name>A0A382QE33_9ZZZZ</name>
<dbReference type="AlphaFoldDB" id="A0A382QE33"/>
<evidence type="ECO:0000259" key="2">
    <source>
        <dbReference type="Pfam" id="PF04608"/>
    </source>
</evidence>
<dbReference type="InterPro" id="IPR036681">
    <property type="entry name" value="PgpA-like_sf"/>
</dbReference>
<reference evidence="3" key="1">
    <citation type="submission" date="2018-05" db="EMBL/GenBank/DDBJ databases">
        <authorList>
            <person name="Lanie J.A."/>
            <person name="Ng W.-L."/>
            <person name="Kazmierczak K.M."/>
            <person name="Andrzejewski T.M."/>
            <person name="Davidsen T.M."/>
            <person name="Wayne K.J."/>
            <person name="Tettelin H."/>
            <person name="Glass J.I."/>
            <person name="Rusch D."/>
            <person name="Podicherti R."/>
            <person name="Tsui H.-C.T."/>
            <person name="Winkler M.E."/>
        </authorList>
    </citation>
    <scope>NUCLEOTIDE SEQUENCE</scope>
</reference>
<keyword evidence="1" id="KW-1133">Transmembrane helix</keyword>
<organism evidence="3">
    <name type="scientific">marine metagenome</name>
    <dbReference type="NCBI Taxonomy" id="408172"/>
    <lineage>
        <taxon>unclassified sequences</taxon>
        <taxon>metagenomes</taxon>
        <taxon>ecological metagenomes</taxon>
    </lineage>
</organism>
<evidence type="ECO:0000313" key="3">
    <source>
        <dbReference type="EMBL" id="SVC83287.1"/>
    </source>
</evidence>
<dbReference type="SUPFAM" id="SSF101307">
    <property type="entry name" value="YutG-like"/>
    <property type="match status" value="1"/>
</dbReference>
<evidence type="ECO:0000256" key="1">
    <source>
        <dbReference type="SAM" id="Phobius"/>
    </source>
</evidence>
<feature type="transmembrane region" description="Helical" evidence="1">
    <location>
        <begin position="20"/>
        <end position="37"/>
    </location>
</feature>
<feature type="transmembrane region" description="Helical" evidence="1">
    <location>
        <begin position="43"/>
        <end position="62"/>
    </location>
</feature>
<dbReference type="GO" id="GO:0008962">
    <property type="term" value="F:phosphatidylglycerophosphatase activity"/>
    <property type="evidence" value="ECO:0007669"/>
    <property type="project" value="InterPro"/>
</dbReference>
<accession>A0A382QE33</accession>
<dbReference type="EMBL" id="UINC01113578">
    <property type="protein sequence ID" value="SVC83287.1"/>
    <property type="molecule type" value="Genomic_DNA"/>
</dbReference>
<sequence length="63" mass="7333">MINNLSLLIITFFYIGKIRYAPGTFSSLATLLIWILFIPEDYFIRISIIFLLTIIGFIFIKLS</sequence>
<gene>
    <name evidence="3" type="ORF">METZ01_LOCUS336141</name>
</gene>
<protein>
    <recommendedName>
        <fullName evidence="2">YutG/PgpA domain-containing protein</fullName>
    </recommendedName>
</protein>
<keyword evidence="1" id="KW-0472">Membrane</keyword>
<dbReference type="InterPro" id="IPR007686">
    <property type="entry name" value="YutG/PgpA"/>
</dbReference>
<dbReference type="GO" id="GO:0006629">
    <property type="term" value="P:lipid metabolic process"/>
    <property type="evidence" value="ECO:0007669"/>
    <property type="project" value="InterPro"/>
</dbReference>
<feature type="non-terminal residue" evidence="3">
    <location>
        <position position="63"/>
    </location>
</feature>